<keyword evidence="2" id="KW-0813">Transport</keyword>
<dbReference type="GO" id="GO:0022857">
    <property type="term" value="F:transmembrane transporter activity"/>
    <property type="evidence" value="ECO:0007669"/>
    <property type="project" value="InterPro"/>
</dbReference>
<dbReference type="SUPFAM" id="SSF103481">
    <property type="entry name" value="Multidrug resistance efflux transporter EmrE"/>
    <property type="match status" value="2"/>
</dbReference>
<accession>A0A3S2W6K7</accession>
<evidence type="ECO:0000256" key="1">
    <source>
        <dbReference type="ARBA" id="ARBA00004651"/>
    </source>
</evidence>
<protein>
    <submittedName>
        <fullName evidence="15">EamA family transporter</fullName>
    </submittedName>
</protein>
<keyword evidence="3" id="KW-1003">Cell membrane</keyword>
<feature type="transmembrane region" description="Helical" evidence="13">
    <location>
        <begin position="30"/>
        <end position="52"/>
    </location>
</feature>
<keyword evidence="6" id="KW-0441">Lipid A biosynthesis</keyword>
<keyword evidence="5" id="KW-0997">Cell inner membrane</keyword>
<evidence type="ECO:0000313" key="16">
    <source>
        <dbReference type="Proteomes" id="UP000286997"/>
    </source>
</evidence>
<feature type="transmembrane region" description="Helical" evidence="13">
    <location>
        <begin position="58"/>
        <end position="76"/>
    </location>
</feature>
<evidence type="ECO:0000256" key="6">
    <source>
        <dbReference type="ARBA" id="ARBA00022556"/>
    </source>
</evidence>
<sequence>MSASVFAAVLAAACMHAGWNALVKLRLEPLLTMALITASAGVIALPALAWLGPPPLAAWPWLLGSIVLHLGYYVALTEAYRQADMGQVYPVARGSAPLLTTLASLVVLGEPVAPLAAGGVAILCLGVGLMAFGSRSGRLGPRALAWAGLTALMICGYTLVDGLGARAAGDAHAYSAALFVVDGIPLAAFVLWRRGAGVLRQIRGVALPGLVGGLFSLGSYWIAIWAMTVAPIPLVAALRETSVLVAALISVTILKEPLLAGRAVAAVVILAGIAAMRLG</sequence>
<evidence type="ECO:0000256" key="8">
    <source>
        <dbReference type="ARBA" id="ARBA00022985"/>
    </source>
</evidence>
<dbReference type="GO" id="GO:0009245">
    <property type="term" value="P:lipid A biosynthetic process"/>
    <property type="evidence" value="ECO:0007669"/>
    <property type="project" value="UniProtKB-KW"/>
</dbReference>
<dbReference type="InterPro" id="IPR037185">
    <property type="entry name" value="EmrE-like"/>
</dbReference>
<evidence type="ECO:0000256" key="10">
    <source>
        <dbReference type="ARBA" id="ARBA00023098"/>
    </source>
</evidence>
<keyword evidence="11 13" id="KW-0472">Membrane</keyword>
<evidence type="ECO:0000256" key="4">
    <source>
        <dbReference type="ARBA" id="ARBA00022516"/>
    </source>
</evidence>
<feature type="transmembrane region" description="Helical" evidence="13">
    <location>
        <begin position="172"/>
        <end position="192"/>
    </location>
</feature>
<feature type="transmembrane region" description="Helical" evidence="13">
    <location>
        <begin position="88"/>
        <end position="109"/>
    </location>
</feature>
<dbReference type="Gene3D" id="1.10.3730.20">
    <property type="match status" value="2"/>
</dbReference>
<evidence type="ECO:0000313" key="15">
    <source>
        <dbReference type="EMBL" id="RVU14964.1"/>
    </source>
</evidence>
<dbReference type="EMBL" id="SACP01000025">
    <property type="protein sequence ID" value="RVU14964.1"/>
    <property type="molecule type" value="Genomic_DNA"/>
</dbReference>
<evidence type="ECO:0000259" key="14">
    <source>
        <dbReference type="Pfam" id="PF00892"/>
    </source>
</evidence>
<feature type="domain" description="EamA" evidence="14">
    <location>
        <begin position="8"/>
        <end position="130"/>
    </location>
</feature>
<evidence type="ECO:0000256" key="12">
    <source>
        <dbReference type="ARBA" id="ARBA00038032"/>
    </source>
</evidence>
<evidence type="ECO:0000256" key="2">
    <source>
        <dbReference type="ARBA" id="ARBA00022448"/>
    </source>
</evidence>
<name>A0A3S2W6K7_9HYPH</name>
<dbReference type="RefSeq" id="WP_127732901.1">
    <property type="nucleotide sequence ID" value="NZ_SACP01000025.1"/>
</dbReference>
<feature type="transmembrane region" description="Helical" evidence="13">
    <location>
        <begin position="259"/>
        <end position="278"/>
    </location>
</feature>
<proteinExistence type="inferred from homology"/>
<evidence type="ECO:0000256" key="11">
    <source>
        <dbReference type="ARBA" id="ARBA00023136"/>
    </source>
</evidence>
<dbReference type="GO" id="GO:0009103">
    <property type="term" value="P:lipopolysaccharide biosynthetic process"/>
    <property type="evidence" value="ECO:0007669"/>
    <property type="project" value="UniProtKB-KW"/>
</dbReference>
<evidence type="ECO:0000256" key="5">
    <source>
        <dbReference type="ARBA" id="ARBA00022519"/>
    </source>
</evidence>
<feature type="transmembrane region" description="Helical" evidence="13">
    <location>
        <begin position="204"/>
        <end position="226"/>
    </location>
</feature>
<dbReference type="OrthoDB" id="9783707at2"/>
<evidence type="ECO:0000256" key="7">
    <source>
        <dbReference type="ARBA" id="ARBA00022692"/>
    </source>
</evidence>
<keyword evidence="7 13" id="KW-0812">Transmembrane</keyword>
<dbReference type="PANTHER" id="PTHR30561">
    <property type="entry name" value="SMR FAMILY PROTON-DEPENDENT DRUG EFFLUX TRANSPORTER SUGE"/>
    <property type="match status" value="1"/>
</dbReference>
<feature type="transmembrane region" description="Helical" evidence="13">
    <location>
        <begin position="144"/>
        <end position="160"/>
    </location>
</feature>
<comment type="similarity">
    <text evidence="12">Belongs to the drug/metabolite transporter (DMT) superfamily. Small multidrug resistance (SMR) (TC 2.A.7.1) family.</text>
</comment>
<comment type="subcellular location">
    <subcellularLocation>
        <location evidence="1">Cell membrane</location>
        <topology evidence="1">Multi-pass membrane protein</topology>
    </subcellularLocation>
</comment>
<keyword evidence="4" id="KW-0444">Lipid biosynthesis</keyword>
<gene>
    <name evidence="15" type="ORF">EOE48_21320</name>
</gene>
<keyword evidence="16" id="KW-1185">Reference proteome</keyword>
<evidence type="ECO:0000256" key="9">
    <source>
        <dbReference type="ARBA" id="ARBA00022989"/>
    </source>
</evidence>
<dbReference type="GO" id="GO:0005886">
    <property type="term" value="C:plasma membrane"/>
    <property type="evidence" value="ECO:0007669"/>
    <property type="project" value="UniProtKB-SubCell"/>
</dbReference>
<dbReference type="PANTHER" id="PTHR30561:SF1">
    <property type="entry name" value="MULTIDRUG TRANSPORTER EMRE"/>
    <property type="match status" value="1"/>
</dbReference>
<feature type="transmembrane region" description="Helical" evidence="13">
    <location>
        <begin position="232"/>
        <end position="254"/>
    </location>
</feature>
<evidence type="ECO:0000256" key="3">
    <source>
        <dbReference type="ARBA" id="ARBA00022475"/>
    </source>
</evidence>
<dbReference type="Proteomes" id="UP000286997">
    <property type="component" value="Unassembled WGS sequence"/>
</dbReference>
<reference evidence="15 16" key="1">
    <citation type="submission" date="2019-01" db="EMBL/GenBank/DDBJ databases">
        <authorList>
            <person name="Chen W.-M."/>
        </authorList>
    </citation>
    <scope>NUCLEOTIDE SEQUENCE [LARGE SCALE GENOMIC DNA]</scope>
    <source>
        <strain evidence="15 16">TER-1</strain>
    </source>
</reference>
<organism evidence="15 16">
    <name type="scientific">Methylobacterium oryzihabitans</name>
    <dbReference type="NCBI Taxonomy" id="2499852"/>
    <lineage>
        <taxon>Bacteria</taxon>
        <taxon>Pseudomonadati</taxon>
        <taxon>Pseudomonadota</taxon>
        <taxon>Alphaproteobacteria</taxon>
        <taxon>Hyphomicrobiales</taxon>
        <taxon>Methylobacteriaceae</taxon>
        <taxon>Methylobacterium</taxon>
    </lineage>
</organism>
<evidence type="ECO:0000256" key="13">
    <source>
        <dbReference type="SAM" id="Phobius"/>
    </source>
</evidence>
<dbReference type="InterPro" id="IPR000390">
    <property type="entry name" value="Small_drug/metabolite_transptr"/>
</dbReference>
<keyword evidence="8" id="KW-0448">Lipopolysaccharide biosynthesis</keyword>
<keyword evidence="10" id="KW-0443">Lipid metabolism</keyword>
<feature type="transmembrane region" description="Helical" evidence="13">
    <location>
        <begin position="6"/>
        <end position="23"/>
    </location>
</feature>
<feature type="transmembrane region" description="Helical" evidence="13">
    <location>
        <begin position="115"/>
        <end position="132"/>
    </location>
</feature>
<dbReference type="AlphaFoldDB" id="A0A3S2W6K7"/>
<keyword evidence="9 13" id="KW-1133">Transmembrane helix</keyword>
<comment type="caution">
    <text evidence="15">The sequence shown here is derived from an EMBL/GenBank/DDBJ whole genome shotgun (WGS) entry which is preliminary data.</text>
</comment>
<dbReference type="InterPro" id="IPR000620">
    <property type="entry name" value="EamA_dom"/>
</dbReference>
<dbReference type="Pfam" id="PF00892">
    <property type="entry name" value="EamA"/>
    <property type="match status" value="1"/>
</dbReference>